<evidence type="ECO:0000313" key="4">
    <source>
        <dbReference type="Proteomes" id="UP000001058"/>
    </source>
</evidence>
<reference evidence="3 4" key="1">
    <citation type="journal article" date="2010" name="Science">
        <title>Genomic analysis of organismal complexity in the multicellular green alga Volvox carteri.</title>
        <authorList>
            <person name="Prochnik S.E."/>
            <person name="Umen J."/>
            <person name="Nedelcu A.M."/>
            <person name="Hallmann A."/>
            <person name="Miller S.M."/>
            <person name="Nishii I."/>
            <person name="Ferris P."/>
            <person name="Kuo A."/>
            <person name="Mitros T."/>
            <person name="Fritz-Laylin L.K."/>
            <person name="Hellsten U."/>
            <person name="Chapman J."/>
            <person name="Simakov O."/>
            <person name="Rensing S.A."/>
            <person name="Terry A."/>
            <person name="Pangilinan J."/>
            <person name="Kapitonov V."/>
            <person name="Jurka J."/>
            <person name="Salamov A."/>
            <person name="Shapiro H."/>
            <person name="Schmutz J."/>
            <person name="Grimwood J."/>
            <person name="Lindquist E."/>
            <person name="Lucas S."/>
            <person name="Grigoriev I.V."/>
            <person name="Schmitt R."/>
            <person name="Kirk D."/>
            <person name="Rokhsar D.S."/>
        </authorList>
    </citation>
    <scope>NUCLEOTIDE SEQUENCE [LARGE SCALE GENOMIC DNA]</scope>
    <source>
        <strain evidence="4">f. Nagariensis / Eve</strain>
    </source>
</reference>
<dbReference type="InterPro" id="IPR050410">
    <property type="entry name" value="CCR4/nocturin_mRNA_transcr"/>
</dbReference>
<dbReference type="GeneID" id="9622918"/>
<feature type="compositionally biased region" description="Low complexity" evidence="1">
    <location>
        <begin position="567"/>
        <end position="578"/>
    </location>
</feature>
<dbReference type="AlphaFoldDB" id="D8UGM9"/>
<dbReference type="PANTHER" id="PTHR12121">
    <property type="entry name" value="CARBON CATABOLITE REPRESSOR PROTEIN 4"/>
    <property type="match status" value="1"/>
</dbReference>
<dbReference type="KEGG" id="vcn:VOLCADRAFT_98932"/>
<dbReference type="GO" id="GO:0005739">
    <property type="term" value="C:mitochondrion"/>
    <property type="evidence" value="ECO:0007669"/>
    <property type="project" value="TreeGrafter"/>
</dbReference>
<dbReference type="InterPro" id="IPR036691">
    <property type="entry name" value="Endo/exonu/phosph_ase_sf"/>
</dbReference>
<sequence length="652" mass="69314">MAVIVAFCISNSGLSQAEVDASAAHDGRRCKMAADEAADNIHITRRGTCTSQPVPSAPLNDADSDNQRPSFNFRFMSWNILADELAQSHAAELYPQAHHTCLDWSRRLAAVVSHVETHRPDVLCLQEVDDWPRLRQALGAVGYDGVHLQRTGGRGDGCATMWLRGRLRLARTRSGSGGTGSGVHRQQQREREPGSGHAGLRLPRHLRRGFWVANTHVLFNTKRGDIKLGQLRVILSELAARAIQQEEDGAGEKGGMGAAEATRAPGMQDGCPTPGAAAGTAARPAEGPAAMPVLFAGDFNAAPGSGLYRFLRYGAVRLAEEDRRELSGQVEGYGYTQLQQDARAGRALMLTRWGPGPELRDQHNASGPGAATTTTTTTTTTITTTATITAASSTQAWRQMRQGRQQSAGWQQPVAPDRRSYSVRWDEEELVHAMGRAAVLQAVAALQGNGEAARSGCEGEATAAAGARGRVPPPSGGDYRSSSGNLFRSASGGYGQRRGGGWDALCRDQWHAVTEAAVVRHPLQLRSAYAAVDEQEREPIFTTLHARYVGTVDFVWYTPGDPDFGGAAARGEAEAPGAPGVGGSAGGAAASSSGNGRIDANAFSGHGTGTRGFSLKPVRVLQPPDPLSYPYGMPCTDWPSDHVSLAVDFRLT</sequence>
<dbReference type="eggNOG" id="KOG2338">
    <property type="taxonomic scope" value="Eukaryota"/>
</dbReference>
<evidence type="ECO:0000313" key="3">
    <source>
        <dbReference type="EMBL" id="EFJ41128.1"/>
    </source>
</evidence>
<organism evidence="4">
    <name type="scientific">Volvox carteri f. nagariensis</name>
    <dbReference type="NCBI Taxonomy" id="3068"/>
    <lineage>
        <taxon>Eukaryota</taxon>
        <taxon>Viridiplantae</taxon>
        <taxon>Chlorophyta</taxon>
        <taxon>core chlorophytes</taxon>
        <taxon>Chlorophyceae</taxon>
        <taxon>CS clade</taxon>
        <taxon>Chlamydomonadales</taxon>
        <taxon>Volvocaceae</taxon>
        <taxon>Volvox</taxon>
    </lineage>
</organism>
<dbReference type="Proteomes" id="UP000001058">
    <property type="component" value="Unassembled WGS sequence"/>
</dbReference>
<dbReference type="RefSeq" id="XP_002957800.1">
    <property type="nucleotide sequence ID" value="XM_002957754.1"/>
</dbReference>
<proteinExistence type="predicted"/>
<dbReference type="Gene3D" id="3.60.10.10">
    <property type="entry name" value="Endonuclease/exonuclease/phosphatase"/>
    <property type="match status" value="2"/>
</dbReference>
<keyword evidence="4" id="KW-1185">Reference proteome</keyword>
<evidence type="ECO:0000256" key="1">
    <source>
        <dbReference type="SAM" id="MobiDB-lite"/>
    </source>
</evidence>
<accession>D8UGM9</accession>
<dbReference type="InterPro" id="IPR005135">
    <property type="entry name" value="Endo/exonuclease/phosphatase"/>
</dbReference>
<gene>
    <name evidence="3" type="ORF">VOLCADRAFT_98932</name>
</gene>
<protein>
    <recommendedName>
        <fullName evidence="2">Endonuclease/exonuclease/phosphatase domain-containing protein</fullName>
    </recommendedName>
</protein>
<dbReference type="PANTHER" id="PTHR12121:SF37">
    <property type="entry name" value="2',5'-PHOSPHODIESTERASE 12"/>
    <property type="match status" value="1"/>
</dbReference>
<dbReference type="InParanoid" id="D8UGM9"/>
<dbReference type="GO" id="GO:0000175">
    <property type="term" value="F:3'-5'-RNA exonuclease activity"/>
    <property type="evidence" value="ECO:0007669"/>
    <property type="project" value="TreeGrafter"/>
</dbReference>
<feature type="region of interest" description="Disordered" evidence="1">
    <location>
        <begin position="567"/>
        <end position="593"/>
    </location>
</feature>
<dbReference type="EMBL" id="GL378400">
    <property type="protein sequence ID" value="EFJ41128.1"/>
    <property type="molecule type" value="Genomic_DNA"/>
</dbReference>
<evidence type="ECO:0000259" key="2">
    <source>
        <dbReference type="Pfam" id="PF03372"/>
    </source>
</evidence>
<dbReference type="FunCoup" id="D8UGM9">
    <property type="interactions" value="1725"/>
</dbReference>
<feature type="region of interest" description="Disordered" evidence="1">
    <location>
        <begin position="246"/>
        <end position="283"/>
    </location>
</feature>
<feature type="compositionally biased region" description="Low complexity" evidence="1">
    <location>
        <begin position="270"/>
        <end position="283"/>
    </location>
</feature>
<dbReference type="SUPFAM" id="SSF56219">
    <property type="entry name" value="DNase I-like"/>
    <property type="match status" value="1"/>
</dbReference>
<feature type="region of interest" description="Disordered" evidence="1">
    <location>
        <begin position="464"/>
        <end position="484"/>
    </location>
</feature>
<name>D8UGM9_VOLCA</name>
<dbReference type="OrthoDB" id="428734at2759"/>
<dbReference type="Pfam" id="PF03372">
    <property type="entry name" value="Exo_endo_phos"/>
    <property type="match status" value="1"/>
</dbReference>
<feature type="domain" description="Endonuclease/exonuclease/phosphatase" evidence="2">
    <location>
        <begin position="76"/>
        <end position="559"/>
    </location>
</feature>
<feature type="region of interest" description="Disordered" evidence="1">
    <location>
        <begin position="172"/>
        <end position="200"/>
    </location>
</feature>
<dbReference type="GO" id="GO:0000288">
    <property type="term" value="P:nuclear-transcribed mRNA catabolic process, deadenylation-dependent decay"/>
    <property type="evidence" value="ECO:0007669"/>
    <property type="project" value="TreeGrafter"/>
</dbReference>